<keyword evidence="13 17" id="KW-0694">RNA-binding</keyword>
<dbReference type="Pfam" id="PF03368">
    <property type="entry name" value="Dicer_dimer"/>
    <property type="match status" value="1"/>
</dbReference>
<dbReference type="PROSITE" id="PS50821">
    <property type="entry name" value="PAZ"/>
    <property type="match status" value="1"/>
</dbReference>
<evidence type="ECO:0000256" key="17">
    <source>
        <dbReference type="PROSITE-ProRule" id="PRU00657"/>
    </source>
</evidence>
<dbReference type="GO" id="GO:0050688">
    <property type="term" value="P:regulation of defense response to virus"/>
    <property type="evidence" value="ECO:0007669"/>
    <property type="project" value="UniProtKB-KW"/>
</dbReference>
<evidence type="ECO:0000259" key="24">
    <source>
        <dbReference type="PROSITE" id="PS51327"/>
    </source>
</evidence>
<dbReference type="InterPro" id="IPR056755">
    <property type="entry name" value="DSRM_2"/>
</dbReference>
<dbReference type="GO" id="GO:0003677">
    <property type="term" value="F:DNA binding"/>
    <property type="evidence" value="ECO:0007669"/>
    <property type="project" value="InterPro"/>
</dbReference>
<keyword evidence="11" id="KW-0067">ATP-binding</keyword>
<dbReference type="GO" id="GO:0005737">
    <property type="term" value="C:cytoplasm"/>
    <property type="evidence" value="ECO:0007669"/>
    <property type="project" value="TreeGrafter"/>
</dbReference>
<dbReference type="InterPro" id="IPR005034">
    <property type="entry name" value="Dicer_dimerisation"/>
</dbReference>
<evidence type="ECO:0000256" key="12">
    <source>
        <dbReference type="ARBA" id="ARBA00022842"/>
    </source>
</evidence>
<dbReference type="GeneID" id="27907105"/>
<dbReference type="STRING" id="692275.N1QEJ2"/>
<dbReference type="GO" id="GO:0004525">
    <property type="term" value="F:ribonuclease III activity"/>
    <property type="evidence" value="ECO:0007669"/>
    <property type="project" value="InterPro"/>
</dbReference>
<dbReference type="OMA" id="YHVNRMC"/>
<dbReference type="PANTHER" id="PTHR14950:SF62">
    <property type="entry name" value="DICER-LIKE PROTEIN 1"/>
    <property type="match status" value="1"/>
</dbReference>
<evidence type="ECO:0000256" key="6">
    <source>
        <dbReference type="ARBA" id="ARBA00022737"/>
    </source>
</evidence>
<accession>N1QEJ2</accession>
<dbReference type="CDD" id="cd18034">
    <property type="entry name" value="DEXHc_dicer"/>
    <property type="match status" value="1"/>
</dbReference>
<dbReference type="FunFam" id="1.10.1520.10:FF:000015">
    <property type="entry name" value="Dicer-like protein 1"/>
    <property type="match status" value="1"/>
</dbReference>
<protein>
    <recommendedName>
        <fullName evidence="3">Dicer-like protein 1</fullName>
    </recommendedName>
</protein>
<keyword evidence="12" id="KW-0460">Magnesium</keyword>
<dbReference type="CDD" id="cd00593">
    <property type="entry name" value="RIBOc"/>
    <property type="match status" value="2"/>
</dbReference>
<dbReference type="SUPFAM" id="SSF69065">
    <property type="entry name" value="RNase III domain-like"/>
    <property type="match status" value="2"/>
</dbReference>
<evidence type="ECO:0000256" key="8">
    <source>
        <dbReference type="ARBA" id="ARBA00022801"/>
    </source>
</evidence>
<comment type="similarity">
    <text evidence="16 17">Belongs to the helicase family. Dicer subfamily.</text>
</comment>
<feature type="domain" description="Dicer dsRNA-binding fold" evidence="24">
    <location>
        <begin position="628"/>
        <end position="718"/>
    </location>
</feature>
<dbReference type="PROSITE" id="PS50137">
    <property type="entry name" value="DS_RBD"/>
    <property type="match status" value="1"/>
</dbReference>
<dbReference type="SUPFAM" id="SSF52540">
    <property type="entry name" value="P-loop containing nucleoside triphosphate hydrolases"/>
    <property type="match status" value="1"/>
</dbReference>
<dbReference type="Gene3D" id="3.30.160.380">
    <property type="entry name" value="Dicer dimerisation domain"/>
    <property type="match status" value="1"/>
</dbReference>
<proteinExistence type="inferred from homology"/>
<dbReference type="GO" id="GO:0005634">
    <property type="term" value="C:nucleus"/>
    <property type="evidence" value="ECO:0007669"/>
    <property type="project" value="TreeGrafter"/>
</dbReference>
<dbReference type="PROSITE" id="PS51192">
    <property type="entry name" value="HELICASE_ATP_BIND_1"/>
    <property type="match status" value="1"/>
</dbReference>
<feature type="domain" description="Helicase ATP-binding" evidence="22">
    <location>
        <begin position="109"/>
        <end position="290"/>
    </location>
</feature>
<dbReference type="SMART" id="SM00487">
    <property type="entry name" value="DEXDc"/>
    <property type="match status" value="1"/>
</dbReference>
<dbReference type="Pfam" id="PF24995">
    <property type="entry name" value="DSRM_2"/>
    <property type="match status" value="1"/>
</dbReference>
<feature type="domain" description="DRBM" evidence="19">
    <location>
        <begin position="1425"/>
        <end position="1497"/>
    </location>
</feature>
<evidence type="ECO:0000259" key="19">
    <source>
        <dbReference type="PROSITE" id="PS50137"/>
    </source>
</evidence>
<dbReference type="SMART" id="SM00490">
    <property type="entry name" value="HELICc"/>
    <property type="match status" value="1"/>
</dbReference>
<evidence type="ECO:0000256" key="5">
    <source>
        <dbReference type="ARBA" id="ARBA00022723"/>
    </source>
</evidence>
<dbReference type="Proteomes" id="UP000016931">
    <property type="component" value="Unassembled WGS sequence"/>
</dbReference>
<feature type="domain" description="PAZ" evidence="21">
    <location>
        <begin position="870"/>
        <end position="999"/>
    </location>
</feature>
<gene>
    <name evidence="25" type="ORF">SEPMUDRAFT_72068</name>
</gene>
<dbReference type="Gene3D" id="3.40.50.300">
    <property type="entry name" value="P-loop containing nucleotide triphosphate hydrolases"/>
    <property type="match status" value="2"/>
</dbReference>
<evidence type="ECO:0000256" key="4">
    <source>
        <dbReference type="ARBA" id="ARBA00022721"/>
    </source>
</evidence>
<dbReference type="InterPro" id="IPR006935">
    <property type="entry name" value="Helicase/UvrB_N"/>
</dbReference>
<organism evidence="25 26">
    <name type="scientific">Sphaerulina musiva (strain SO2202)</name>
    <name type="common">Poplar stem canker fungus</name>
    <name type="synonym">Septoria musiva</name>
    <dbReference type="NCBI Taxonomy" id="692275"/>
    <lineage>
        <taxon>Eukaryota</taxon>
        <taxon>Fungi</taxon>
        <taxon>Dikarya</taxon>
        <taxon>Ascomycota</taxon>
        <taxon>Pezizomycotina</taxon>
        <taxon>Dothideomycetes</taxon>
        <taxon>Dothideomycetidae</taxon>
        <taxon>Mycosphaerellales</taxon>
        <taxon>Mycosphaerellaceae</taxon>
        <taxon>Sphaerulina</taxon>
    </lineage>
</organism>
<dbReference type="OrthoDB" id="416741at2759"/>
<keyword evidence="8" id="KW-0378">Hydrolase</keyword>
<feature type="domain" description="RNase III" evidence="20">
    <location>
        <begin position="1243"/>
        <end position="1394"/>
    </location>
</feature>
<keyword evidence="14" id="KW-0051">Antiviral defense</keyword>
<comment type="cofactor">
    <cofactor evidence="1">
        <name>Mn(2+)</name>
        <dbReference type="ChEBI" id="CHEBI:29035"/>
    </cofactor>
</comment>
<evidence type="ECO:0000256" key="16">
    <source>
        <dbReference type="ARBA" id="ARBA00035116"/>
    </source>
</evidence>
<keyword evidence="9" id="KW-0347">Helicase</keyword>
<evidence type="ECO:0000256" key="2">
    <source>
        <dbReference type="ARBA" id="ARBA00001946"/>
    </source>
</evidence>
<evidence type="ECO:0000259" key="22">
    <source>
        <dbReference type="PROSITE" id="PS51192"/>
    </source>
</evidence>
<evidence type="ECO:0000256" key="13">
    <source>
        <dbReference type="ARBA" id="ARBA00022884"/>
    </source>
</evidence>
<keyword evidence="15" id="KW-0464">Manganese</keyword>
<feature type="domain" description="Helicase C-terminal" evidence="23">
    <location>
        <begin position="429"/>
        <end position="595"/>
    </location>
</feature>
<dbReference type="eggNOG" id="KOG0701">
    <property type="taxonomic scope" value="Eukaryota"/>
</dbReference>
<dbReference type="GO" id="GO:0030422">
    <property type="term" value="P:siRNA processing"/>
    <property type="evidence" value="ECO:0007669"/>
    <property type="project" value="TreeGrafter"/>
</dbReference>
<evidence type="ECO:0000256" key="18">
    <source>
        <dbReference type="SAM" id="MobiDB-lite"/>
    </source>
</evidence>
<sequence>MGAPDEQTPTAERNVPDAADELVGSGDEEDIVNVPTGVSNAASWREKRRAQNAIFDSWIVSPDCQKALKPKAKTSLDALDDNQSIHSLLASQQRGAPIVKNPREYQIELFERAKKRNTIAVLDTGSGKTLIAVLLLRWVIDNEIENRAKGMPVKISFFLVASVTLVYQQFSVLESNLDHKIARLCGADNTDRWDGARWQKEFYENKVVVCTAEILNQALAHSYIRMSQINLLIFDEAHHTKKNHSYARIVKDFYLMEDPATRPRIFGMTASPIDAKMDVIQAAWELESLLDSKIATTSDMSLTEAIKKPAEHVMGYESLPRTDYETDLLRDVKSRYEHIPVFSNVFERAAEIACHLGRWCADSYILRAFSHEKAGKYEMDIEKKFHARRVSREMVELDDAVKEIREAVEYVQTRRNVLDKLVHADISSKVLELHRYLRLQFERLSDHRCIVFVDRRYTARMLHILFSRLSTPHMRGHFLVGSNNGGLDEDSFTFRQQVMTLMRFRKGEINCLFATSVAEEGLDVPDCNLIIRFDMYTTMIQYVQSRGRARNRNSKFIHMIEIGNSTHSQTLNEVRYAEATMRRYCELLPEDRKLQGNQDSLEVLLEREKNMETRVDPISGAKLTYANALSILAHFVTAVPTESDEPQHPTYVVSTRGQKYIAEVILPGSSPLRSKIGKIHQKKSLAKRSAAFDACVYLRTQGHLNENLVPVYQKKLPAMRNALLAVDMKATSGYGMQIKPKIWAEQRGLRPGELWITIVDFPEGLDRPHQALALLTRTPMPQLPAFAVYRNSGDTTLVKSASLRLPLIVTDERLARLSRFTFRVFEDVFSKVYEEDSLKLSYWLAPVKVQLKVAADSLETEQDINPATAIDWALLEEVFAHDEYKWIPGMPHGNFVNKFIVDKWDGSRKFFSVGVDPSLKQTDPIPEDANKGKHGSSILAYSVSLWKKSRSKFTYAENQPVIETQLAILRRNMLAPPEKKEVEGITKAYVCPELLKFSALTPEIATSCIVWPSIIHRFESYLICIEGCDTIGLDCGPRFALAAFTKDSDNQGEHETERVNFQRGMGENYERLEFIGDTFLKTATTISTFIQNPNENEFAFHVRRMQMLCNKNLFGVALKLKLYEYIRSIAFNRRYWYPEGLKLLSGTGVIKGQEKENFHEPRNHDLGEKTIADVCEALIGAAYLTWDQPGAWQAEHWTNAVKAVTTLVDSDDHRMLTWDDYRTAYSKPHYQTAEATAVQRDLAQKVEREHAYRFKYPRLLYSAFMHPSVPYINEKVPNYQRLEFLGDALLDQASITWLFNKYPDKDPQWLTEHKMAMVSNKFLGAVCVNIGFHKHLRHYHAVLQSQITAYAADLMEAKRIAGDSRDYWTTVSDPPKCLPDIVEAYIGALFIDSDFNYGEVQRFFHEHVQWYFEDMTVYDTFANNHPCTHLHNMLQTTFGCMDYRLMAKELPSVDGMERKDVVAVVMIHDQVMASSAGKSGRYARLRVANKALEKLDGLAPFDFRARYRCDCKIDEDGQVRLGQHLERDGEEAGGLDGACDV</sequence>
<evidence type="ECO:0000259" key="20">
    <source>
        <dbReference type="PROSITE" id="PS50142"/>
    </source>
</evidence>
<dbReference type="InterPro" id="IPR000999">
    <property type="entry name" value="RNase_III_dom"/>
</dbReference>
<evidence type="ECO:0000256" key="9">
    <source>
        <dbReference type="ARBA" id="ARBA00022806"/>
    </source>
</evidence>
<evidence type="ECO:0000256" key="14">
    <source>
        <dbReference type="ARBA" id="ARBA00023118"/>
    </source>
</evidence>
<keyword evidence="10" id="KW-0862">Zinc</keyword>
<keyword evidence="7" id="KW-0547">Nucleotide-binding</keyword>
<dbReference type="InterPro" id="IPR036389">
    <property type="entry name" value="RNase_III_sf"/>
</dbReference>
<dbReference type="PROSITE" id="PS51327">
    <property type="entry name" value="DICER_DSRBF"/>
    <property type="match status" value="1"/>
</dbReference>
<dbReference type="CDD" id="cd18802">
    <property type="entry name" value="SF2_C_dicer"/>
    <property type="match status" value="1"/>
</dbReference>
<evidence type="ECO:0000313" key="25">
    <source>
        <dbReference type="EMBL" id="EMF09397.1"/>
    </source>
</evidence>
<dbReference type="EMBL" id="KB456269">
    <property type="protein sequence ID" value="EMF09397.1"/>
    <property type="molecule type" value="Genomic_DNA"/>
</dbReference>
<dbReference type="Pfam" id="PF04851">
    <property type="entry name" value="ResIII"/>
    <property type="match status" value="1"/>
</dbReference>
<dbReference type="GO" id="GO:0003723">
    <property type="term" value="F:RNA binding"/>
    <property type="evidence" value="ECO:0007669"/>
    <property type="project" value="UniProtKB-UniRule"/>
</dbReference>
<dbReference type="InterPro" id="IPR003100">
    <property type="entry name" value="PAZ_dom"/>
</dbReference>
<feature type="region of interest" description="Disordered" evidence="18">
    <location>
        <begin position="1"/>
        <end position="30"/>
    </location>
</feature>
<reference evidence="25 26" key="1">
    <citation type="journal article" date="2012" name="PLoS Pathog.">
        <title>Diverse lifestyles and strategies of plant pathogenesis encoded in the genomes of eighteen Dothideomycetes fungi.</title>
        <authorList>
            <person name="Ohm R.A."/>
            <person name="Feau N."/>
            <person name="Henrissat B."/>
            <person name="Schoch C.L."/>
            <person name="Horwitz B.A."/>
            <person name="Barry K.W."/>
            <person name="Condon B.J."/>
            <person name="Copeland A.C."/>
            <person name="Dhillon B."/>
            <person name="Glaser F."/>
            <person name="Hesse C.N."/>
            <person name="Kosti I."/>
            <person name="LaButti K."/>
            <person name="Lindquist E.A."/>
            <person name="Lucas S."/>
            <person name="Salamov A.A."/>
            <person name="Bradshaw R.E."/>
            <person name="Ciuffetti L."/>
            <person name="Hamelin R.C."/>
            <person name="Kema G.H.J."/>
            <person name="Lawrence C."/>
            <person name="Scott J.A."/>
            <person name="Spatafora J.W."/>
            <person name="Turgeon B.G."/>
            <person name="de Wit P.J.G.M."/>
            <person name="Zhong S."/>
            <person name="Goodwin S.B."/>
            <person name="Grigoriev I.V."/>
        </authorList>
    </citation>
    <scope>NUCLEOTIDE SEQUENCE [LARGE SCALE GENOMIC DNA]</scope>
    <source>
        <strain evidence="25 26">SO2202</strain>
    </source>
</reference>
<dbReference type="Pfam" id="PF00636">
    <property type="entry name" value="Ribonuclease_3"/>
    <property type="match status" value="2"/>
</dbReference>
<dbReference type="InterPro" id="IPR038248">
    <property type="entry name" value="Dicer_dimer_sf"/>
</dbReference>
<evidence type="ECO:0000256" key="3">
    <source>
        <dbReference type="ARBA" id="ARBA00020797"/>
    </source>
</evidence>
<dbReference type="SMART" id="SM00535">
    <property type="entry name" value="RIBOc"/>
    <property type="match status" value="2"/>
</dbReference>
<dbReference type="InterPro" id="IPR014001">
    <property type="entry name" value="Helicase_ATP-bd"/>
</dbReference>
<dbReference type="PROSITE" id="PS50142">
    <property type="entry name" value="RNASE_3_2"/>
    <property type="match status" value="2"/>
</dbReference>
<dbReference type="InterPro" id="IPR014720">
    <property type="entry name" value="dsRBD_dom"/>
</dbReference>
<dbReference type="GO" id="GO:0005524">
    <property type="term" value="F:ATP binding"/>
    <property type="evidence" value="ECO:0007669"/>
    <property type="project" value="UniProtKB-KW"/>
</dbReference>
<dbReference type="PANTHER" id="PTHR14950">
    <property type="entry name" value="DICER-RELATED"/>
    <property type="match status" value="1"/>
</dbReference>
<dbReference type="GO" id="GO:0046872">
    <property type="term" value="F:metal ion binding"/>
    <property type="evidence" value="ECO:0007669"/>
    <property type="project" value="UniProtKB-KW"/>
</dbReference>
<feature type="domain" description="RNase III" evidence="20">
    <location>
        <begin position="1068"/>
        <end position="1187"/>
    </location>
</feature>
<keyword evidence="4" id="KW-0930">Antiviral protein</keyword>
<dbReference type="PROSITE" id="PS00517">
    <property type="entry name" value="RNASE_3_1"/>
    <property type="match status" value="1"/>
</dbReference>
<evidence type="ECO:0000256" key="15">
    <source>
        <dbReference type="ARBA" id="ARBA00023211"/>
    </source>
</evidence>
<dbReference type="Pfam" id="PF00271">
    <property type="entry name" value="Helicase_C"/>
    <property type="match status" value="1"/>
</dbReference>
<keyword evidence="26" id="KW-1185">Reference proteome</keyword>
<evidence type="ECO:0000313" key="26">
    <source>
        <dbReference type="Proteomes" id="UP000016931"/>
    </source>
</evidence>
<name>N1QEJ2_SPHMS</name>
<dbReference type="FunFam" id="3.40.50.300:FF:000628">
    <property type="entry name" value="Endoribonuclease Dicer"/>
    <property type="match status" value="1"/>
</dbReference>
<keyword evidence="5" id="KW-0479">Metal-binding</keyword>
<evidence type="ECO:0000256" key="1">
    <source>
        <dbReference type="ARBA" id="ARBA00001936"/>
    </source>
</evidence>
<dbReference type="InterPro" id="IPR001650">
    <property type="entry name" value="Helicase_C-like"/>
</dbReference>
<keyword evidence="6" id="KW-0677">Repeat</keyword>
<comment type="cofactor">
    <cofactor evidence="2">
        <name>Mg(2+)</name>
        <dbReference type="ChEBI" id="CHEBI:18420"/>
    </cofactor>
</comment>
<dbReference type="RefSeq" id="XP_016757518.1">
    <property type="nucleotide sequence ID" value="XM_016909968.1"/>
</dbReference>
<evidence type="ECO:0000259" key="21">
    <source>
        <dbReference type="PROSITE" id="PS50821"/>
    </source>
</evidence>
<evidence type="ECO:0000256" key="10">
    <source>
        <dbReference type="ARBA" id="ARBA00022833"/>
    </source>
</evidence>
<evidence type="ECO:0000256" key="11">
    <source>
        <dbReference type="ARBA" id="ARBA00022840"/>
    </source>
</evidence>
<dbReference type="InterPro" id="IPR027417">
    <property type="entry name" value="P-loop_NTPase"/>
</dbReference>
<dbReference type="HOGENOM" id="CLU_000907_4_3_1"/>
<dbReference type="PROSITE" id="PS51194">
    <property type="entry name" value="HELICASE_CTER"/>
    <property type="match status" value="1"/>
</dbReference>
<dbReference type="Gene3D" id="1.10.1520.10">
    <property type="entry name" value="Ribonuclease III domain"/>
    <property type="match status" value="2"/>
</dbReference>
<dbReference type="GO" id="GO:0004386">
    <property type="term" value="F:helicase activity"/>
    <property type="evidence" value="ECO:0007669"/>
    <property type="project" value="UniProtKB-KW"/>
</dbReference>
<evidence type="ECO:0000256" key="7">
    <source>
        <dbReference type="ARBA" id="ARBA00022741"/>
    </source>
</evidence>
<dbReference type="GO" id="GO:0051607">
    <property type="term" value="P:defense response to virus"/>
    <property type="evidence" value="ECO:0007669"/>
    <property type="project" value="UniProtKB-KW"/>
</dbReference>
<evidence type="ECO:0000259" key="23">
    <source>
        <dbReference type="PROSITE" id="PS51194"/>
    </source>
</evidence>